<feature type="compositionally biased region" description="Basic and acidic residues" evidence="1">
    <location>
        <begin position="1200"/>
        <end position="1211"/>
    </location>
</feature>
<feature type="transmembrane region" description="Helical" evidence="2">
    <location>
        <begin position="1590"/>
        <end position="1608"/>
    </location>
</feature>
<sequence>MRSMKTVRHTEAGRLGWCRYVVALLAALAVLITGAGIGPRSTSAAERAYNPDAPAVEVTSGVTMDLFRDTNHTQPFDPAKDQLVAGNSLFGRLSFKFTDANKPTLDSPVRSYTFPTGSITVPDVAETDLHDAAGNVAGRWWIKDGKAYARWSEQWLNSHPSDITSFISFSFTLNGDGGLNGNQEKVTFPGVGDITITIDKTHVEGTKQITLGNDGTATFSIVLKNRFDVPNMVVTDTMGENFVFVPGEFQLDGTKIADDKVVIEGQKATISLGNLAKTEAPDGAHQLTYKVRLTDEARQLMEQGKYLPHAGNSATWGWTGVAQGGSASVNPYFYGNMLEKSDGVGTNTDITWTVTLNSGDPKADMGGYVFRDDLHGNHHYIGSYTIRDESGAVFATGELPKDAGATSFNYTFPADAGRRKFTIEYHTAYNDPTVGTKVSNDAYLKPGAQFGVIAQDGGSYTPKKNEIVSKTEARDWDQRDIIEYTINVNKNGADLVEGSNTITLTDTMDADFTFLPATLKIVKTGTNEVIMAKVELDDITDAQNNPAKKLTVELPDATPITMTYGVRAIGPVGSQVQLTNRAEISGVVNGASTTDTNWFVFESSAGTAGAGGVMAITKVDSASLSRKLAGAQFTLYEVDMNQLTGTNVTDAQVAAASTQVGQQTTDDSGVARFGTKAQPLETSTLFYFTETKAPTYTNADGSTVDYELDTSPHYFMLEGSDGSAFRTAFNRAKGFGLPVSEASEFTVQDKVKPKPVEASVAFGKQLSGRAWTADDAFAFTLAADTADGASEDVTAAEVTAAMPSSTTVTVKGADGADGAVSKFSFGPFTFKKAGTYAYTVRENGSGIDGVNGMTTDMTVAKVTFTVTQQFGELSVKTEVTGLKDDHGVPTFVNTYKPTPVSVSDAIKVRKNLSGRDWKPTDSFEFRLAPDSTTPTAPLPEGTTGQYASVTVSDANEYAFGEITYTKAGVYHYDLYEHTPTGSDGKDAIPGIDYSNALYDVTVTVDDNGKGQLIIDQKTGVIITKKVDDKNVAMTGSRARVAVTGGVAEFTNTYSAGDISFGLLVTKRYTDESGAKPLTDGMFSFTLARHESSPDAPLPASATDGKVVAQVATDGTVSFPAITYTSAHDADKTYEYTLKENVPAGATTSADGKTATLNGMTYDLTEYRIRISIGTTVDADGTAVLKQSLTVLDAQGNPVDPNKDPGKLDENGRPTFTNRYAPKPTEAAIAGRKTLTGRDMADGEQFTFQLAAAGDDTDAAKATRAGLADDSIVFGTDTAATTMSQTVTDAKDSVAKGFTFDRIHFTKPGSYKFKVSETGDVKTGTTKDEHVSYATVTVKDNGDGTLAVDKITYDNTAAPTDGDKAAGDAAAFTNTYAPRGSVFFLLHKTITAQSGITAPKLTAGQFSFALYAGGGDGGDGGNVTGTPLQTKKNIAPEGGAAFGNITFDRISYTPAALNDAVTQRYATYDAAARTWKVTYTVVELGPDGKPATESTRNGDFFYDTQARTVTVTVHDRGDGVLQTSYAISVPGGAAVPGGDGEPGGGAVTGGEAAPGDARAVDLTAADTFRNMYLPGVAALPMTGGLGTARTWALAGGALVVASGIALALIDRRRRLV</sequence>
<dbReference type="Gene3D" id="2.60.40.3050">
    <property type="match status" value="5"/>
</dbReference>
<name>A0A5N5RDW4_9BIFI</name>
<evidence type="ECO:0000259" key="3">
    <source>
        <dbReference type="Pfam" id="PF12892"/>
    </source>
</evidence>
<organism evidence="4 5">
    <name type="scientific">Bifidobacterium jacchi</name>
    <dbReference type="NCBI Taxonomy" id="2490545"/>
    <lineage>
        <taxon>Bacteria</taxon>
        <taxon>Bacillati</taxon>
        <taxon>Actinomycetota</taxon>
        <taxon>Actinomycetes</taxon>
        <taxon>Bifidobacteriales</taxon>
        <taxon>Bifidobacteriaceae</taxon>
        <taxon>Bifidobacterium</taxon>
    </lineage>
</organism>
<keyword evidence="2" id="KW-0472">Membrane</keyword>
<protein>
    <recommendedName>
        <fullName evidence="3">Streptococcal pilin isopeptide linkage domain-containing protein</fullName>
    </recommendedName>
</protein>
<comment type="caution">
    <text evidence="4">The sequence shown here is derived from an EMBL/GenBank/DDBJ whole genome shotgun (WGS) entry which is preliminary data.</text>
</comment>
<dbReference type="OrthoDB" id="3221951at2"/>
<proteinExistence type="predicted"/>
<dbReference type="InterPro" id="IPR022464">
    <property type="entry name" value="Strep_pil_isopept_link"/>
</dbReference>
<dbReference type="Pfam" id="PF12892">
    <property type="entry name" value="FctA"/>
    <property type="match status" value="5"/>
</dbReference>
<feature type="domain" description="Streptococcal pilin isopeptide linkage" evidence="3">
    <location>
        <begin position="1064"/>
        <end position="1220"/>
    </location>
</feature>
<dbReference type="Proteomes" id="UP000326336">
    <property type="component" value="Unassembled WGS sequence"/>
</dbReference>
<dbReference type="SUPFAM" id="SSF49401">
    <property type="entry name" value="Bacterial adhesins"/>
    <property type="match status" value="2"/>
</dbReference>
<feature type="domain" description="Streptococcal pilin isopeptide linkage" evidence="3">
    <location>
        <begin position="1229"/>
        <end position="1376"/>
    </location>
</feature>
<dbReference type="GO" id="GO:0005975">
    <property type="term" value="P:carbohydrate metabolic process"/>
    <property type="evidence" value="ECO:0007669"/>
    <property type="project" value="UniProtKB-ARBA"/>
</dbReference>
<reference evidence="4 5" key="1">
    <citation type="journal article" date="2019" name="Int. J. Syst. Evol. Microbiol.">
        <title>Bifidobacterium jacchi sp. nov., isolated from the faeces of a baby common marmoset (Callithrix jacchus).</title>
        <authorList>
            <person name="Modesto M."/>
            <person name="Watanabe K."/>
            <person name="Arita M."/>
            <person name="Satti M."/>
            <person name="Oki K."/>
            <person name="Sciavilla P."/>
            <person name="Patavino C."/>
            <person name="Camma C."/>
            <person name="Michelini S."/>
            <person name="Sgorbati B."/>
            <person name="Mattarelli P."/>
        </authorList>
    </citation>
    <scope>NUCLEOTIDE SEQUENCE [LARGE SCALE GENOMIC DNA]</scope>
    <source>
        <strain evidence="4 5">MRM 9.3</strain>
    </source>
</reference>
<evidence type="ECO:0000256" key="1">
    <source>
        <dbReference type="SAM" id="MobiDB-lite"/>
    </source>
</evidence>
<dbReference type="NCBIfam" id="TIGR03786">
    <property type="entry name" value="strep_pil_rpt"/>
    <property type="match status" value="2"/>
</dbReference>
<feature type="compositionally biased region" description="Gly residues" evidence="1">
    <location>
        <begin position="1533"/>
        <end position="1547"/>
    </location>
</feature>
<dbReference type="Gene3D" id="2.60.40.740">
    <property type="match status" value="2"/>
</dbReference>
<dbReference type="InterPro" id="IPR013783">
    <property type="entry name" value="Ig-like_fold"/>
</dbReference>
<evidence type="ECO:0000313" key="4">
    <source>
        <dbReference type="EMBL" id="KAB5605482.1"/>
    </source>
</evidence>
<feature type="domain" description="Streptococcal pilin isopeptide linkage" evidence="3">
    <location>
        <begin position="1386"/>
        <end position="1526"/>
    </location>
</feature>
<dbReference type="Gene3D" id="2.60.40.10">
    <property type="entry name" value="Immunoglobulins"/>
    <property type="match status" value="1"/>
</dbReference>
<keyword evidence="5" id="KW-1185">Reference proteome</keyword>
<feature type="region of interest" description="Disordered" evidence="1">
    <location>
        <begin position="1194"/>
        <end position="1219"/>
    </location>
</feature>
<feature type="domain" description="Streptococcal pilin isopeptide linkage" evidence="3">
    <location>
        <begin position="906"/>
        <end position="1053"/>
    </location>
</feature>
<evidence type="ECO:0000256" key="2">
    <source>
        <dbReference type="SAM" id="Phobius"/>
    </source>
</evidence>
<accession>A0A5N5RDW4</accession>
<feature type="region of interest" description="Disordered" evidence="1">
    <location>
        <begin position="1531"/>
        <end position="1551"/>
    </location>
</feature>
<evidence type="ECO:0000313" key="5">
    <source>
        <dbReference type="Proteomes" id="UP000326336"/>
    </source>
</evidence>
<feature type="domain" description="Streptococcal pilin isopeptide linkage" evidence="3">
    <location>
        <begin position="762"/>
        <end position="896"/>
    </location>
</feature>
<dbReference type="EMBL" id="RQSP01000043">
    <property type="protein sequence ID" value="KAB5605482.1"/>
    <property type="molecule type" value="Genomic_DNA"/>
</dbReference>
<dbReference type="InterPro" id="IPR008966">
    <property type="entry name" value="Adhesion_dom_sf"/>
</dbReference>
<keyword evidence="2" id="KW-0812">Transmembrane</keyword>
<dbReference type="InterPro" id="IPR038174">
    <property type="entry name" value="Strep_pil_link_sf"/>
</dbReference>
<gene>
    <name evidence="4" type="ORF">EHS19_09070</name>
</gene>
<keyword evidence="2" id="KW-1133">Transmembrane helix</keyword>